<feature type="non-terminal residue" evidence="2">
    <location>
        <position position="1"/>
    </location>
</feature>
<gene>
    <name evidence="2" type="ORF">DEA37_0010997</name>
</gene>
<keyword evidence="3" id="KW-1185">Reference proteome</keyword>
<feature type="region of interest" description="Disordered" evidence="1">
    <location>
        <begin position="381"/>
        <end position="410"/>
    </location>
</feature>
<accession>A0A5J4NMF0</accession>
<dbReference type="AlphaFoldDB" id="A0A5J4NMF0"/>
<feature type="region of interest" description="Disordered" evidence="1">
    <location>
        <begin position="437"/>
        <end position="474"/>
    </location>
</feature>
<evidence type="ECO:0000313" key="2">
    <source>
        <dbReference type="EMBL" id="KAA3676786.1"/>
    </source>
</evidence>
<feature type="compositionally biased region" description="Polar residues" evidence="1">
    <location>
        <begin position="390"/>
        <end position="400"/>
    </location>
</feature>
<protein>
    <submittedName>
        <fullName evidence="2">Uncharacterized protein</fullName>
    </submittedName>
</protein>
<dbReference type="Proteomes" id="UP000324629">
    <property type="component" value="Unassembled WGS sequence"/>
</dbReference>
<comment type="caution">
    <text evidence="2">The sequence shown here is derived from an EMBL/GenBank/DDBJ whole genome shotgun (WGS) entry which is preliminary data.</text>
</comment>
<dbReference type="EMBL" id="QNGE01001812">
    <property type="protein sequence ID" value="KAA3676786.1"/>
    <property type="molecule type" value="Genomic_DNA"/>
</dbReference>
<feature type="compositionally biased region" description="Polar residues" evidence="1">
    <location>
        <begin position="460"/>
        <end position="474"/>
    </location>
</feature>
<feature type="compositionally biased region" description="Polar residues" evidence="1">
    <location>
        <begin position="556"/>
        <end position="569"/>
    </location>
</feature>
<feature type="region of interest" description="Disordered" evidence="1">
    <location>
        <begin position="550"/>
        <end position="577"/>
    </location>
</feature>
<name>A0A5J4NMF0_9TREM</name>
<evidence type="ECO:0000313" key="3">
    <source>
        <dbReference type="Proteomes" id="UP000324629"/>
    </source>
</evidence>
<sequence>IQLICAVLEGGYVLLCWKLVSPLLTQRLSLLDVDRKPVTHLNNVDVRWIKDTVYLGIQSAVTRIVVNPLCLTPVQHNLPTRQWPVTIPIQSVASTNSIHATVGLTPATHSVSPVLDNTMLIRVMYAILLEPTQPDAVDSLMRHQLLRCRIQRSSLTSMGYASKDNDEADKQKENADTLLDDNLLMITGGVRLESKSWSAEPQSNSLANRPISVSPLASGMGATSYMAIWNQEAFIPLKKITSDLLHVVLFTEPDSSAADQSTASQLCGHAILPLPKLDEVQSKSQHVLLIDFHSGQSLTDNWRCSPPVRSDARAKFMLILRAYLVSHESPVSEQQTHQAPLTILDQPQGLRNRILSPVYTSNAWVTDCSYVDSVRGAYSTKPIGIRGPTDSESVNSSSHATPPHGNTVGLSSEQLTHFMSPSLLTDWKSDLYHRPSSCELSRTSSAEPEPTALSDRAESPLTQNSLPRKQLIMNSPRETTHKLNELSDISSSAVALSPFPTQASVSVLPKTSFSHDNLADNHVENLTGLSTKSRKKPRWFSIRLPRSHKRELQHGTPLSSDGQYVSEGSKNAPGSPLMTFTQLETLNRNQKGKNDHACSVFFSRIVAACTMNNLV</sequence>
<organism evidence="2 3">
    <name type="scientific">Paragonimus westermani</name>
    <dbReference type="NCBI Taxonomy" id="34504"/>
    <lineage>
        <taxon>Eukaryota</taxon>
        <taxon>Metazoa</taxon>
        <taxon>Spiralia</taxon>
        <taxon>Lophotrochozoa</taxon>
        <taxon>Platyhelminthes</taxon>
        <taxon>Trematoda</taxon>
        <taxon>Digenea</taxon>
        <taxon>Plagiorchiida</taxon>
        <taxon>Troglotremata</taxon>
        <taxon>Troglotrematidae</taxon>
        <taxon>Paragonimus</taxon>
    </lineage>
</organism>
<evidence type="ECO:0000256" key="1">
    <source>
        <dbReference type="SAM" id="MobiDB-lite"/>
    </source>
</evidence>
<reference evidence="2 3" key="1">
    <citation type="journal article" date="2019" name="Gigascience">
        <title>Whole-genome sequence of the oriental lung fluke Paragonimus westermani.</title>
        <authorList>
            <person name="Oey H."/>
            <person name="Zakrzewski M."/>
            <person name="Narain K."/>
            <person name="Devi K.R."/>
            <person name="Agatsuma T."/>
            <person name="Nawaratna S."/>
            <person name="Gobert G.N."/>
            <person name="Jones M.K."/>
            <person name="Ragan M.A."/>
            <person name="McManus D.P."/>
            <person name="Krause L."/>
        </authorList>
    </citation>
    <scope>NUCLEOTIDE SEQUENCE [LARGE SCALE GENOMIC DNA]</scope>
    <source>
        <strain evidence="2 3">IND2009</strain>
    </source>
</reference>
<proteinExistence type="predicted"/>